<protein>
    <recommendedName>
        <fullName evidence="7">Cell division control protein</fullName>
    </recommendedName>
</protein>
<keyword evidence="12" id="KW-1185">Reference proteome</keyword>
<keyword evidence="3" id="KW-0132">Cell division</keyword>
<feature type="compositionally biased region" description="Basic and acidic residues" evidence="8">
    <location>
        <begin position="10"/>
        <end position="19"/>
    </location>
</feature>
<comment type="function">
    <text evidence="7">Involved in the initiation of DNA replication. Also participates in checkpoint controls that ensure DNA replication is completed before mitosis is initiated.</text>
</comment>
<dbReference type="FunFam" id="3.40.50.300:FF:000547">
    <property type="entry name" value="Cell division control protein"/>
    <property type="match status" value="1"/>
</dbReference>
<dbReference type="InterPro" id="IPR003593">
    <property type="entry name" value="AAA+_ATPase"/>
</dbReference>
<dbReference type="PIRSF" id="PIRSF001767">
    <property type="entry name" value="Cdc6"/>
    <property type="match status" value="1"/>
</dbReference>
<dbReference type="SMART" id="SM00382">
    <property type="entry name" value="AAA"/>
    <property type="match status" value="1"/>
</dbReference>
<dbReference type="Proteomes" id="UP000625711">
    <property type="component" value="Unassembled WGS sequence"/>
</dbReference>
<dbReference type="GO" id="GO:0033314">
    <property type="term" value="P:mitotic DNA replication checkpoint signaling"/>
    <property type="evidence" value="ECO:0007669"/>
    <property type="project" value="TreeGrafter"/>
</dbReference>
<dbReference type="Gene3D" id="3.40.50.300">
    <property type="entry name" value="P-loop containing nucleotide triphosphate hydrolases"/>
    <property type="match status" value="1"/>
</dbReference>
<accession>A0A834M5T5</accession>
<proteinExistence type="inferred from homology"/>
<sequence length="561" mass="62950">MIRVTRSSRRKEELQRAKLEINSNENSTDKNTNLNGESEIPNNHQKSSKPPRSRRPAKSKSSSDIQLLSPVTPPKQRKSNGSENHNAEVSVTPSSLFKRLSLKSPLKKSAVSARASLFNSKQKVENTEQNQEITKGSGSIPEEAKIYSQYQNARKALHSNFPTELPGRENEIKELRNFILGHLENGSSGSIYVSGPPGTGKTASLNSIVQHSDISSKVQQIYINCTAIKSATAVYSRLIRELNIKSHGKSEKDNLLIVEKYLQKKHKMLLIVLDEIDQLETKNHSILYTIFEWPSKPNSRLILVGIANALDLTDRTLPRLQARCELKPNLLHFAPYTKEQIVKIFTSRLESAGVLNVFTPIALQMLAGKVASISGDVRRALDIGRRVIEFIDQNDNVDVLKSVENFTNELTENQAPKTEQDAKPKTVNLKEVVSVLNNVYGTTQNLNDDTEETFPLQQKIVICSLLLMLKKAKNKDITIGKLHEVYSRICRKQNLMAVDQAEFSGLCSLIETRGIIRVTGRKEPRMHKVSLEWNDTEVAEALKDKQLMSVILQDETCLGKI</sequence>
<dbReference type="InterPro" id="IPR015163">
    <property type="entry name" value="Cdc6_C"/>
</dbReference>
<evidence type="ECO:0000313" key="11">
    <source>
        <dbReference type="EMBL" id="KAF7269011.1"/>
    </source>
</evidence>
<dbReference type="Gene3D" id="1.10.8.60">
    <property type="match status" value="1"/>
</dbReference>
<keyword evidence="6" id="KW-0131">Cell cycle</keyword>
<evidence type="ECO:0000256" key="5">
    <source>
        <dbReference type="ARBA" id="ARBA00023242"/>
    </source>
</evidence>
<reference evidence="11" key="1">
    <citation type="submission" date="2020-08" db="EMBL/GenBank/DDBJ databases">
        <title>Genome sequencing and assembly of the red palm weevil Rhynchophorus ferrugineus.</title>
        <authorList>
            <person name="Dias G.B."/>
            <person name="Bergman C.M."/>
            <person name="Manee M."/>
        </authorList>
    </citation>
    <scope>NUCLEOTIDE SEQUENCE</scope>
    <source>
        <strain evidence="11">AA-2017</strain>
        <tissue evidence="11">Whole larva</tissue>
    </source>
</reference>
<dbReference type="InterPro" id="IPR036390">
    <property type="entry name" value="WH_DNA-bd_sf"/>
</dbReference>
<feature type="compositionally biased region" description="Polar residues" evidence="8">
    <location>
        <begin position="21"/>
        <end position="45"/>
    </location>
</feature>
<evidence type="ECO:0000256" key="4">
    <source>
        <dbReference type="ARBA" id="ARBA00022705"/>
    </source>
</evidence>
<evidence type="ECO:0000256" key="6">
    <source>
        <dbReference type="ARBA" id="ARBA00023306"/>
    </source>
</evidence>
<evidence type="ECO:0000256" key="8">
    <source>
        <dbReference type="SAM" id="MobiDB-lite"/>
    </source>
</evidence>
<dbReference type="PANTHER" id="PTHR10763:SF26">
    <property type="entry name" value="CELL DIVISION CONTROL PROTEIN 6 HOMOLOG"/>
    <property type="match status" value="1"/>
</dbReference>
<dbReference type="InterPro" id="IPR049945">
    <property type="entry name" value="AAA_22"/>
</dbReference>
<dbReference type="AlphaFoldDB" id="A0A834M5T5"/>
<dbReference type="EMBL" id="JAACXV010014280">
    <property type="protein sequence ID" value="KAF7269011.1"/>
    <property type="molecule type" value="Genomic_DNA"/>
</dbReference>
<dbReference type="CDD" id="cd08768">
    <property type="entry name" value="Cdc6_C"/>
    <property type="match status" value="1"/>
</dbReference>
<feature type="compositionally biased region" description="Polar residues" evidence="8">
    <location>
        <begin position="79"/>
        <end position="93"/>
    </location>
</feature>
<dbReference type="Gene3D" id="1.10.10.10">
    <property type="entry name" value="Winged helix-like DNA-binding domain superfamily/Winged helix DNA-binding domain"/>
    <property type="match status" value="1"/>
</dbReference>
<comment type="subcellular location">
    <subcellularLocation>
        <location evidence="1 7">Nucleus</location>
    </subcellularLocation>
</comment>
<dbReference type="GO" id="GO:0016887">
    <property type="term" value="F:ATP hydrolysis activity"/>
    <property type="evidence" value="ECO:0007669"/>
    <property type="project" value="InterPro"/>
</dbReference>
<feature type="region of interest" description="Disordered" evidence="8">
    <location>
        <begin position="1"/>
        <end position="93"/>
    </location>
</feature>
<dbReference type="PANTHER" id="PTHR10763">
    <property type="entry name" value="CELL DIVISION CONTROL PROTEIN 6-RELATED"/>
    <property type="match status" value="1"/>
</dbReference>
<dbReference type="Pfam" id="PF13401">
    <property type="entry name" value="AAA_22"/>
    <property type="match status" value="1"/>
</dbReference>
<dbReference type="GO" id="GO:0051301">
    <property type="term" value="P:cell division"/>
    <property type="evidence" value="ECO:0007669"/>
    <property type="project" value="UniProtKB-UniRule"/>
</dbReference>
<feature type="region of interest" description="Disordered" evidence="8">
    <location>
        <begin position="118"/>
        <end position="140"/>
    </location>
</feature>
<evidence type="ECO:0000256" key="3">
    <source>
        <dbReference type="ARBA" id="ARBA00022618"/>
    </source>
</evidence>
<keyword evidence="5 7" id="KW-0539">Nucleus</keyword>
<gene>
    <name evidence="11" type="ORF">GWI33_017932</name>
</gene>
<comment type="similarity">
    <text evidence="2 7">Belongs to the CDC6/cdc18 family.</text>
</comment>
<dbReference type="GO" id="GO:0003688">
    <property type="term" value="F:DNA replication origin binding"/>
    <property type="evidence" value="ECO:0007669"/>
    <property type="project" value="TreeGrafter"/>
</dbReference>
<dbReference type="SUPFAM" id="SSF52540">
    <property type="entry name" value="P-loop containing nucleoside triphosphate hydrolases"/>
    <property type="match status" value="1"/>
</dbReference>
<dbReference type="OrthoDB" id="1926878at2759"/>
<dbReference type="InterPro" id="IPR054425">
    <property type="entry name" value="Cdc6_ORC1-like_ATPase_lid"/>
</dbReference>
<evidence type="ECO:0000256" key="1">
    <source>
        <dbReference type="ARBA" id="ARBA00004123"/>
    </source>
</evidence>
<organism evidence="11 12">
    <name type="scientific">Rhynchophorus ferrugineus</name>
    <name type="common">Red palm weevil</name>
    <name type="synonym">Curculio ferrugineus</name>
    <dbReference type="NCBI Taxonomy" id="354439"/>
    <lineage>
        <taxon>Eukaryota</taxon>
        <taxon>Metazoa</taxon>
        <taxon>Ecdysozoa</taxon>
        <taxon>Arthropoda</taxon>
        <taxon>Hexapoda</taxon>
        <taxon>Insecta</taxon>
        <taxon>Pterygota</taxon>
        <taxon>Neoptera</taxon>
        <taxon>Endopterygota</taxon>
        <taxon>Coleoptera</taxon>
        <taxon>Polyphaga</taxon>
        <taxon>Cucujiformia</taxon>
        <taxon>Curculionidae</taxon>
        <taxon>Dryophthorinae</taxon>
        <taxon>Rhynchophorus</taxon>
    </lineage>
</organism>
<dbReference type="CDD" id="cd00009">
    <property type="entry name" value="AAA"/>
    <property type="match status" value="1"/>
</dbReference>
<dbReference type="GO" id="GO:0006270">
    <property type="term" value="P:DNA replication initiation"/>
    <property type="evidence" value="ECO:0007669"/>
    <property type="project" value="UniProtKB-UniRule"/>
</dbReference>
<dbReference type="SUPFAM" id="SSF46785">
    <property type="entry name" value="Winged helix' DNA-binding domain"/>
    <property type="match status" value="1"/>
</dbReference>
<feature type="domain" description="Cdc6 C-terminal" evidence="10">
    <location>
        <begin position="462"/>
        <end position="542"/>
    </location>
</feature>
<feature type="domain" description="AAA+ ATPase" evidence="9">
    <location>
        <begin position="187"/>
        <end position="330"/>
    </location>
</feature>
<dbReference type="FunFam" id="1.10.10.10:FF:000265">
    <property type="entry name" value="Cell division control protein"/>
    <property type="match status" value="1"/>
</dbReference>
<comment type="caution">
    <text evidence="11">The sequence shown here is derived from an EMBL/GenBank/DDBJ whole genome shotgun (WGS) entry which is preliminary data.</text>
</comment>
<evidence type="ECO:0000313" key="12">
    <source>
        <dbReference type="Proteomes" id="UP000625711"/>
    </source>
</evidence>
<dbReference type="InterPro" id="IPR036388">
    <property type="entry name" value="WH-like_DNA-bd_sf"/>
</dbReference>
<feature type="compositionally biased region" description="Polar residues" evidence="8">
    <location>
        <begin position="118"/>
        <end position="137"/>
    </location>
</feature>
<name>A0A834M5T5_RHYFE</name>
<evidence type="ECO:0000256" key="7">
    <source>
        <dbReference type="PIRNR" id="PIRNR001767"/>
    </source>
</evidence>
<evidence type="ECO:0000259" key="9">
    <source>
        <dbReference type="SMART" id="SM00382"/>
    </source>
</evidence>
<dbReference type="SMART" id="SM01074">
    <property type="entry name" value="Cdc6_C"/>
    <property type="match status" value="1"/>
</dbReference>
<dbReference type="InterPro" id="IPR050311">
    <property type="entry name" value="ORC1/CDC6"/>
</dbReference>
<feature type="compositionally biased region" description="Basic residues" evidence="8">
    <location>
        <begin position="46"/>
        <end position="58"/>
    </location>
</feature>
<dbReference type="Pfam" id="PF22606">
    <property type="entry name" value="Cdc6-ORC-like_ATPase_lid"/>
    <property type="match status" value="1"/>
</dbReference>
<keyword evidence="4" id="KW-0235">DNA replication</keyword>
<evidence type="ECO:0000256" key="2">
    <source>
        <dbReference type="ARBA" id="ARBA00006184"/>
    </source>
</evidence>
<dbReference type="InterPro" id="IPR016314">
    <property type="entry name" value="Cdc6/18"/>
</dbReference>
<evidence type="ECO:0000259" key="10">
    <source>
        <dbReference type="SMART" id="SM01074"/>
    </source>
</evidence>
<dbReference type="Pfam" id="PF09079">
    <property type="entry name" value="WHD_Cdc6"/>
    <property type="match status" value="1"/>
</dbReference>
<dbReference type="InterPro" id="IPR027417">
    <property type="entry name" value="P-loop_NTPase"/>
</dbReference>
<dbReference type="GO" id="GO:0005634">
    <property type="term" value="C:nucleus"/>
    <property type="evidence" value="ECO:0007669"/>
    <property type="project" value="UniProtKB-SubCell"/>
</dbReference>